<dbReference type="InterPro" id="IPR014001">
    <property type="entry name" value="Helicase_ATP-bd"/>
</dbReference>
<dbReference type="Pfam" id="PF13959">
    <property type="entry name" value="CTE_SPB4"/>
    <property type="match status" value="1"/>
</dbReference>
<feature type="compositionally biased region" description="Acidic residues" evidence="7">
    <location>
        <begin position="789"/>
        <end position="809"/>
    </location>
</feature>
<evidence type="ECO:0000256" key="2">
    <source>
        <dbReference type="ARBA" id="ARBA00022801"/>
    </source>
</evidence>
<dbReference type="Gene3D" id="3.40.50.300">
    <property type="entry name" value="P-loop containing nucleotide triphosphate hydrolases"/>
    <property type="match status" value="2"/>
</dbReference>
<comment type="function">
    <text evidence="6">RNA helicase.</text>
</comment>
<dbReference type="PROSITE" id="PS51192">
    <property type="entry name" value="HELICASE_ATP_BIND_1"/>
    <property type="match status" value="1"/>
</dbReference>
<feature type="compositionally biased region" description="Basic residues" evidence="7">
    <location>
        <begin position="719"/>
        <end position="728"/>
    </location>
</feature>
<dbReference type="SMART" id="SM00487">
    <property type="entry name" value="DEXDc"/>
    <property type="match status" value="1"/>
</dbReference>
<dbReference type="PANTHER" id="PTHR24031">
    <property type="entry name" value="RNA HELICASE"/>
    <property type="match status" value="1"/>
</dbReference>
<dbReference type="Pfam" id="PF00270">
    <property type="entry name" value="DEAD"/>
    <property type="match status" value="1"/>
</dbReference>
<protein>
    <recommendedName>
        <fullName evidence="6">ATP-dependent RNA helicase</fullName>
        <ecNumber evidence="6">3.6.4.13</ecNumber>
    </recommendedName>
</protein>
<dbReference type="InterPro" id="IPR011545">
    <property type="entry name" value="DEAD/DEAH_box_helicase_dom"/>
</dbReference>
<feature type="region of interest" description="Disordered" evidence="7">
    <location>
        <begin position="562"/>
        <end position="824"/>
    </location>
</feature>
<feature type="compositionally biased region" description="Low complexity" evidence="7">
    <location>
        <begin position="13"/>
        <end position="26"/>
    </location>
</feature>
<keyword evidence="2 6" id="KW-0378">Hydrolase</keyword>
<dbReference type="SMART" id="SM01178">
    <property type="entry name" value="DUF4217"/>
    <property type="match status" value="1"/>
</dbReference>
<reference evidence="10" key="1">
    <citation type="submission" date="2021-01" db="EMBL/GenBank/DDBJ databases">
        <authorList>
            <person name="Corre E."/>
            <person name="Pelletier E."/>
            <person name="Niang G."/>
            <person name="Scheremetjew M."/>
            <person name="Finn R."/>
            <person name="Kale V."/>
            <person name="Holt S."/>
            <person name="Cochrane G."/>
            <person name="Meng A."/>
            <person name="Brown T."/>
            <person name="Cohen L."/>
        </authorList>
    </citation>
    <scope>NUCLEOTIDE SEQUENCE</scope>
    <source>
        <strain evidence="10">Pop2</strain>
    </source>
</reference>
<feature type="domain" description="Helicase ATP-binding" evidence="8">
    <location>
        <begin position="105"/>
        <end position="286"/>
    </location>
</feature>
<feature type="domain" description="Helicase C-terminal" evidence="9">
    <location>
        <begin position="312"/>
        <end position="461"/>
    </location>
</feature>
<accession>A0A6U3TUF8</accession>
<dbReference type="SMART" id="SM00490">
    <property type="entry name" value="HELICc"/>
    <property type="match status" value="1"/>
</dbReference>
<comment type="catalytic activity">
    <reaction evidence="6">
        <text>ATP + H2O = ADP + phosphate + H(+)</text>
        <dbReference type="Rhea" id="RHEA:13065"/>
        <dbReference type="ChEBI" id="CHEBI:15377"/>
        <dbReference type="ChEBI" id="CHEBI:15378"/>
        <dbReference type="ChEBI" id="CHEBI:30616"/>
        <dbReference type="ChEBI" id="CHEBI:43474"/>
        <dbReference type="ChEBI" id="CHEBI:456216"/>
        <dbReference type="EC" id="3.6.4.13"/>
    </reaction>
</comment>
<dbReference type="EC" id="3.6.4.13" evidence="6"/>
<evidence type="ECO:0000256" key="7">
    <source>
        <dbReference type="SAM" id="MobiDB-lite"/>
    </source>
</evidence>
<dbReference type="PROSITE" id="PS00039">
    <property type="entry name" value="DEAD_ATP_HELICASE"/>
    <property type="match status" value="1"/>
</dbReference>
<dbReference type="InterPro" id="IPR025313">
    <property type="entry name" value="SPB4-like_CTE"/>
</dbReference>
<feature type="compositionally biased region" description="Basic and acidic residues" evidence="7">
    <location>
        <begin position="562"/>
        <end position="579"/>
    </location>
</feature>
<dbReference type="GO" id="GO:0016787">
    <property type="term" value="F:hydrolase activity"/>
    <property type="evidence" value="ECO:0007669"/>
    <property type="project" value="UniProtKB-KW"/>
</dbReference>
<gene>
    <name evidence="10" type="ORF">DBRI1063_LOCUS17094</name>
</gene>
<feature type="compositionally biased region" description="Acidic residues" evidence="7">
    <location>
        <begin position="580"/>
        <end position="590"/>
    </location>
</feature>
<dbReference type="PROSITE" id="PS51194">
    <property type="entry name" value="HELICASE_CTER"/>
    <property type="match status" value="1"/>
</dbReference>
<dbReference type="InterPro" id="IPR000629">
    <property type="entry name" value="RNA-helicase_DEAD-box_CS"/>
</dbReference>
<dbReference type="GO" id="GO:0003723">
    <property type="term" value="F:RNA binding"/>
    <property type="evidence" value="ECO:0007669"/>
    <property type="project" value="UniProtKB-UniRule"/>
</dbReference>
<feature type="compositionally biased region" description="Acidic residues" evidence="7">
    <location>
        <begin position="755"/>
        <end position="768"/>
    </location>
</feature>
<sequence length="824" mass="92479">MVKYKKKRRNDDATYNTNNNDNNEQPSSKKKKVNNPKFVQQRDEIKILNQRIAEESPASGYAPPLKQNVAFRALPLSNATLCGLDKGHFETKNYVTMTDIQNACIPHALAGRDILGAARTGSGKTLAFLVPLLESLYRSRYTPMDGPGAIVLSPTRELAVQTFEVLRSIGSHHDLSAGLLVGGKKEFGLEQMRVGRTNILIATPGRLLQHLEQTPNFNVDNVKVLVLDEADRILDMGFRNQMVRLLDYLPAGRKKGGDRQTMLFSATQTKRVADLAALSLDKPEYVGVHDKESSATPTSLRQSYIVVPLEHKLDAIFSFLKSHLQRKTIIFFSSCSQVRHTWELFCRLQPGVPLMAIHGKVSQERRTQIYFDFLKKPSAVLFATDVASRGLDFPNVDWVVQADAPEDMDMYIHRVGRTARYNAGGRSLLLLLPSEQVEFERLLKKSKIPIDKLSINPTKTVLVTSKASSIVASSPQINALAKKAFQSYVRGVHLMPNKEMFVVSELNLDEYATSLGLASTPKMKFLKEVKTREELRTKKNVNHKLQKLKEQIKAERLQRRLERLGKKAEDEPKKEKGNEKEDEEDSDDEDTHGGFLVVKKNHGDTETTLEEEEIHLHGPSKSQLPKRIRIEGSSAGENKRITFDDDGNEERTTIDELRKRADITNGSSDSDENVTKTTTAEENNAQDDLAGANEEYLRQVRKRLEATKEIDKAEEKERIRAKHKKKRIQDKGEMENDGDDGGEEVLVTLGRDSDGSDDESSDSSDDDTSSSSSDSSDDDNDKKNRGDNDSEDSSSDDDSSDDSDMDEDDVKAQEEMALSLLRKR</sequence>
<dbReference type="AlphaFoldDB" id="A0A6U3TUF8"/>
<keyword evidence="1 6" id="KW-0547">Nucleotide-binding</keyword>
<dbReference type="GO" id="GO:0003724">
    <property type="term" value="F:RNA helicase activity"/>
    <property type="evidence" value="ECO:0007669"/>
    <property type="project" value="UniProtKB-EC"/>
</dbReference>
<keyword evidence="3 6" id="KW-0347">Helicase</keyword>
<dbReference type="CDD" id="cd18787">
    <property type="entry name" value="SF2_C_DEAD"/>
    <property type="match status" value="1"/>
</dbReference>
<organism evidence="10">
    <name type="scientific">Ditylum brightwellii</name>
    <dbReference type="NCBI Taxonomy" id="49249"/>
    <lineage>
        <taxon>Eukaryota</taxon>
        <taxon>Sar</taxon>
        <taxon>Stramenopiles</taxon>
        <taxon>Ochrophyta</taxon>
        <taxon>Bacillariophyta</taxon>
        <taxon>Mediophyceae</taxon>
        <taxon>Lithodesmiophycidae</taxon>
        <taxon>Lithodesmiales</taxon>
        <taxon>Lithodesmiaceae</taxon>
        <taxon>Ditylum</taxon>
    </lineage>
</organism>
<evidence type="ECO:0000259" key="8">
    <source>
        <dbReference type="PROSITE" id="PS51192"/>
    </source>
</evidence>
<evidence type="ECO:0000256" key="4">
    <source>
        <dbReference type="ARBA" id="ARBA00022840"/>
    </source>
</evidence>
<evidence type="ECO:0000256" key="5">
    <source>
        <dbReference type="ARBA" id="ARBA00022884"/>
    </source>
</evidence>
<evidence type="ECO:0000256" key="3">
    <source>
        <dbReference type="ARBA" id="ARBA00022806"/>
    </source>
</evidence>
<feature type="compositionally biased region" description="Basic and acidic residues" evidence="7">
    <location>
        <begin position="695"/>
        <end position="718"/>
    </location>
</feature>
<dbReference type="Pfam" id="PF00271">
    <property type="entry name" value="Helicase_C"/>
    <property type="match status" value="1"/>
</dbReference>
<dbReference type="CDD" id="cd17941">
    <property type="entry name" value="DEADc_DDX10"/>
    <property type="match status" value="1"/>
</dbReference>
<dbReference type="EMBL" id="HBGN01026559">
    <property type="protein sequence ID" value="CAD9342020.1"/>
    <property type="molecule type" value="Transcribed_RNA"/>
</dbReference>
<evidence type="ECO:0000313" key="10">
    <source>
        <dbReference type="EMBL" id="CAD9342020.1"/>
    </source>
</evidence>
<dbReference type="InterPro" id="IPR001650">
    <property type="entry name" value="Helicase_C-like"/>
</dbReference>
<keyword evidence="5 6" id="KW-0694">RNA-binding</keyword>
<keyword evidence="4 6" id="KW-0067">ATP-binding</keyword>
<comment type="domain">
    <text evidence="6">The Q motif is unique to and characteristic of the DEAD box family of RNA helicases and controls ATP binding and hydrolysis.</text>
</comment>
<proteinExistence type="inferred from homology"/>
<dbReference type="GO" id="GO:0005524">
    <property type="term" value="F:ATP binding"/>
    <property type="evidence" value="ECO:0007669"/>
    <property type="project" value="UniProtKB-UniRule"/>
</dbReference>
<comment type="similarity">
    <text evidence="6">Belongs to the DEAD box helicase family.</text>
</comment>
<name>A0A6U3TUF8_9STRA</name>
<evidence type="ECO:0000256" key="1">
    <source>
        <dbReference type="ARBA" id="ARBA00022741"/>
    </source>
</evidence>
<feature type="region of interest" description="Disordered" evidence="7">
    <location>
        <begin position="1"/>
        <end position="39"/>
    </location>
</feature>
<dbReference type="InterPro" id="IPR027417">
    <property type="entry name" value="P-loop_NTPase"/>
</dbReference>
<evidence type="ECO:0000256" key="6">
    <source>
        <dbReference type="RuleBase" id="RU365068"/>
    </source>
</evidence>
<evidence type="ECO:0000259" key="9">
    <source>
        <dbReference type="PROSITE" id="PS51194"/>
    </source>
</evidence>
<dbReference type="SUPFAM" id="SSF52540">
    <property type="entry name" value="P-loop containing nucleoside triphosphate hydrolases"/>
    <property type="match status" value="1"/>
</dbReference>
<feature type="compositionally biased region" description="Basic and acidic residues" evidence="7">
    <location>
        <begin position="637"/>
        <end position="662"/>
    </location>
</feature>